<dbReference type="EMBL" id="JAMWMR010000011">
    <property type="protein sequence ID" value="MCN9242155.1"/>
    <property type="molecule type" value="Genomic_DNA"/>
</dbReference>
<evidence type="ECO:0000313" key="1">
    <source>
        <dbReference type="EMBL" id="MCN9242155.1"/>
    </source>
</evidence>
<protein>
    <submittedName>
        <fullName evidence="1">Uncharacterized protein</fullName>
    </submittedName>
</protein>
<reference evidence="1 2" key="1">
    <citation type="submission" date="2022-05" db="EMBL/GenBank/DDBJ databases">
        <title>Streptomyces sp. nov. RY43-2 isolated from soil of a peat swamp forest.</title>
        <authorList>
            <person name="Kanchanasin P."/>
            <person name="Tanasupawat S."/>
            <person name="Phongsopitanun W."/>
        </authorList>
    </citation>
    <scope>NUCLEOTIDE SEQUENCE [LARGE SCALE GENOMIC DNA]</scope>
    <source>
        <strain evidence="1 2">RY43-2</strain>
    </source>
</reference>
<proteinExistence type="predicted"/>
<dbReference type="Proteomes" id="UP001523219">
    <property type="component" value="Unassembled WGS sequence"/>
</dbReference>
<organism evidence="1 2">
    <name type="scientific">Streptomyces macrolidinus</name>
    <dbReference type="NCBI Taxonomy" id="2952607"/>
    <lineage>
        <taxon>Bacteria</taxon>
        <taxon>Bacillati</taxon>
        <taxon>Actinomycetota</taxon>
        <taxon>Actinomycetes</taxon>
        <taxon>Kitasatosporales</taxon>
        <taxon>Streptomycetaceae</taxon>
        <taxon>Streptomyces</taxon>
    </lineage>
</organism>
<keyword evidence="2" id="KW-1185">Reference proteome</keyword>
<sequence length="162" mass="16773">MSRQHDLAQEIRALSDAEAVRALAVLVEDRGLLASAAGMSVTDDELRDALGAAGVVGGLPAPEGSSVGAGDVARSALHYAAAQGDLAGVVGEAVEYVRSPLDRFDPVAVSVGVLVVTLLQTEVMVKRDPRGRWSLTVHKRALGDSSLGRLLATLLSHLTNGK</sequence>
<comment type="caution">
    <text evidence="1">The sequence shown here is derived from an EMBL/GenBank/DDBJ whole genome shotgun (WGS) entry which is preliminary data.</text>
</comment>
<name>A0ABT0ZF01_9ACTN</name>
<gene>
    <name evidence="1" type="ORF">NGF19_15380</name>
</gene>
<accession>A0ABT0ZF01</accession>
<dbReference type="RefSeq" id="WP_252425450.1">
    <property type="nucleotide sequence ID" value="NZ_JAMWMR010000011.1"/>
</dbReference>
<evidence type="ECO:0000313" key="2">
    <source>
        <dbReference type="Proteomes" id="UP001523219"/>
    </source>
</evidence>